<keyword evidence="8" id="KW-0460">Magnesium</keyword>
<evidence type="ECO:0000256" key="12">
    <source>
        <dbReference type="PIRSR" id="PIRSR604439-1"/>
    </source>
</evidence>
<dbReference type="Gene3D" id="3.40.718.10">
    <property type="entry name" value="Isopropylmalate Dehydrogenase"/>
    <property type="match status" value="1"/>
</dbReference>
<dbReference type="GO" id="GO:0006099">
    <property type="term" value="P:tricarboxylic acid cycle"/>
    <property type="evidence" value="ECO:0007669"/>
    <property type="project" value="UniProtKB-KW"/>
</dbReference>
<keyword evidence="10" id="KW-0560">Oxidoreductase</keyword>
<evidence type="ECO:0000256" key="8">
    <source>
        <dbReference type="ARBA" id="ARBA00022842"/>
    </source>
</evidence>
<comment type="similarity">
    <text evidence="3">Belongs to the isocitrate and isopropylmalate dehydrogenases family.</text>
</comment>
<evidence type="ECO:0000313" key="16">
    <source>
        <dbReference type="EMBL" id="AIY65487.1"/>
    </source>
</evidence>
<proteinExistence type="inferred from homology"/>
<evidence type="ECO:0000256" key="2">
    <source>
        <dbReference type="ARBA" id="ARBA00001946"/>
    </source>
</evidence>
<evidence type="ECO:0000256" key="9">
    <source>
        <dbReference type="ARBA" id="ARBA00022857"/>
    </source>
</evidence>
<evidence type="ECO:0000256" key="4">
    <source>
        <dbReference type="ARBA" id="ARBA00011738"/>
    </source>
</evidence>
<dbReference type="Proteomes" id="UP000030341">
    <property type="component" value="Chromosome 1"/>
</dbReference>
<evidence type="ECO:0000256" key="1">
    <source>
        <dbReference type="ARBA" id="ARBA00001936"/>
    </source>
</evidence>
<evidence type="ECO:0000313" key="17">
    <source>
        <dbReference type="Proteomes" id="UP000030341"/>
    </source>
</evidence>
<comment type="cofactor">
    <cofactor evidence="2">
        <name>Mg(2+)</name>
        <dbReference type="ChEBI" id="CHEBI:18420"/>
    </cofactor>
</comment>
<organism evidence="16 17">
    <name type="scientific">Pseudoalteromonas piratica</name>
    <dbReference type="NCBI Taxonomy" id="1348114"/>
    <lineage>
        <taxon>Bacteria</taxon>
        <taxon>Pseudomonadati</taxon>
        <taxon>Pseudomonadota</taxon>
        <taxon>Gammaproteobacteria</taxon>
        <taxon>Alteromonadales</taxon>
        <taxon>Pseudoalteromonadaceae</taxon>
        <taxon>Pseudoalteromonas</taxon>
    </lineage>
</organism>
<name>A0A0A7EHK6_9GAMM</name>
<keyword evidence="17" id="KW-1185">Reference proteome</keyword>
<reference evidence="16 17" key="1">
    <citation type="submission" date="2014-11" db="EMBL/GenBank/DDBJ databases">
        <title>Complete Genome Sequence of Pseudoalteromonas sp. Strain OCN003 Isolated from Kaneohe Bay, Oahu, Hawaii.</title>
        <authorList>
            <person name="Beurmann S."/>
            <person name="Videau P."/>
            <person name="Ushijima B."/>
            <person name="Smith A.M."/>
            <person name="Aeby G.S."/>
            <person name="Callahan S.M."/>
            <person name="Belcaid M."/>
        </authorList>
    </citation>
    <scope>NUCLEOTIDE SEQUENCE [LARGE SCALE GENOMIC DNA]</scope>
    <source>
        <strain evidence="16 17">OCN003</strain>
    </source>
</reference>
<keyword evidence="6" id="KW-0816">Tricarboxylic acid cycle</keyword>
<feature type="binding site" evidence="12">
    <location>
        <position position="100"/>
    </location>
    <ligand>
        <name>D-threo-isocitrate</name>
        <dbReference type="ChEBI" id="CHEBI:15562"/>
    </ligand>
</feature>
<dbReference type="AlphaFoldDB" id="A0A0A7EHK6"/>
<comment type="cofactor">
    <cofactor evidence="1">
        <name>Mn(2+)</name>
        <dbReference type="ChEBI" id="CHEBI:29035"/>
    </cofactor>
</comment>
<keyword evidence="7" id="KW-0479">Metal-binding</keyword>
<evidence type="ECO:0000256" key="5">
    <source>
        <dbReference type="ARBA" id="ARBA00013013"/>
    </source>
</evidence>
<evidence type="ECO:0000256" key="3">
    <source>
        <dbReference type="ARBA" id="ARBA00007769"/>
    </source>
</evidence>
<dbReference type="SMART" id="SM01329">
    <property type="entry name" value="Iso_dh"/>
    <property type="match status" value="1"/>
</dbReference>
<dbReference type="PANTHER" id="PTHR43504">
    <property type="entry name" value="ISOCITRATE DEHYDROGENASE [NADP]"/>
    <property type="match status" value="1"/>
</dbReference>
<evidence type="ECO:0000256" key="6">
    <source>
        <dbReference type="ARBA" id="ARBA00022532"/>
    </source>
</evidence>
<dbReference type="PANTHER" id="PTHR43504:SF1">
    <property type="entry name" value="ISOCITRATE DEHYDROGENASE [NADP]"/>
    <property type="match status" value="1"/>
</dbReference>
<accession>A0A0A7EHK6</accession>
<feature type="binding site" evidence="13">
    <location>
        <position position="85"/>
    </location>
    <ligand>
        <name>NADP(+)</name>
        <dbReference type="ChEBI" id="CHEBI:58349"/>
    </ligand>
</feature>
<evidence type="ECO:0000256" key="10">
    <source>
        <dbReference type="ARBA" id="ARBA00023002"/>
    </source>
</evidence>
<dbReference type="GO" id="GO:0046872">
    <property type="term" value="F:metal ion binding"/>
    <property type="evidence" value="ECO:0007669"/>
    <property type="project" value="UniProtKB-KW"/>
</dbReference>
<dbReference type="GO" id="GO:0004450">
    <property type="term" value="F:isocitrate dehydrogenase (NADP+) activity"/>
    <property type="evidence" value="ECO:0007669"/>
    <property type="project" value="UniProtKB-EC"/>
</dbReference>
<dbReference type="Pfam" id="PF00180">
    <property type="entry name" value="Iso_dh"/>
    <property type="match status" value="1"/>
</dbReference>
<comment type="subunit">
    <text evidence="4">Homodimer.</text>
</comment>
<dbReference type="EMBL" id="CP009888">
    <property type="protein sequence ID" value="AIY65487.1"/>
    <property type="molecule type" value="Genomic_DNA"/>
</dbReference>
<feature type="binding site" evidence="12">
    <location>
        <position position="96"/>
    </location>
    <ligand>
        <name>D-threo-isocitrate</name>
        <dbReference type="ChEBI" id="CHEBI:15562"/>
    </ligand>
</feature>
<dbReference type="OrthoDB" id="9806254at2"/>
<gene>
    <name evidence="16" type="ORF">OM33_10250</name>
</gene>
<dbReference type="eggNOG" id="COG0538">
    <property type="taxonomic scope" value="Bacteria"/>
</dbReference>
<dbReference type="RefSeq" id="WP_038641418.1">
    <property type="nucleotide sequence ID" value="NZ_CP009888.1"/>
</dbReference>
<dbReference type="SUPFAM" id="SSF53659">
    <property type="entry name" value="Isocitrate/Isopropylmalate dehydrogenase-like"/>
    <property type="match status" value="1"/>
</dbReference>
<feature type="binding site" evidence="12">
    <location>
        <position position="124"/>
    </location>
    <ligand>
        <name>D-threo-isocitrate</name>
        <dbReference type="ChEBI" id="CHEBI:15562"/>
    </ligand>
</feature>
<dbReference type="STRING" id="1348114.OM33_10250"/>
<dbReference type="EC" id="1.1.1.42" evidence="5"/>
<feature type="domain" description="Isopropylmalate dehydrogenase-like" evidence="15">
    <location>
        <begin position="10"/>
        <end position="364"/>
    </location>
</feature>
<sequence>MTTPDAISYTVPYVEGDGVGPQLINYARDIADKVMQKCYNGERTIEWQALLCGEKAAEVYQGDWFPEHTLNMIELRQCALIGPITAPIGYGFKSLNVALRHELGLTTSYTRYQTDNESDIYVIRDNSEDLPVKLEWQTDSFDGELLANFLKDELGVNKIPLAEKSVMALKYLSKARSEKLLSSAIELAKSRKIKNVIIIHHANSLPISEGSFVRWALASVSNNEDGQQHVTPPIHLDNIQVDVCSLLQFFSHQNHLKQDTIYVCANYLATIINEFFTGSLGLINKVSQTNFGNNIRIFEPKHGPLHALVGSDDITPIALLNAIISLLYHLDCDLAASTLAKAVFEVEKSLKDKAISFKQFQETLELSLCR</sequence>
<evidence type="ECO:0000256" key="11">
    <source>
        <dbReference type="ARBA" id="ARBA00023211"/>
    </source>
</evidence>
<evidence type="ECO:0000256" key="13">
    <source>
        <dbReference type="PIRSR" id="PIRSR604439-2"/>
    </source>
</evidence>
<dbReference type="HOGENOM" id="CLU_031953_7_1_6"/>
<keyword evidence="9 13" id="KW-0521">NADP</keyword>
<evidence type="ECO:0000259" key="15">
    <source>
        <dbReference type="SMART" id="SM01329"/>
    </source>
</evidence>
<dbReference type="InterPro" id="IPR004439">
    <property type="entry name" value="Isocitrate_DH_NADP_dimer_prok"/>
</dbReference>
<protein>
    <recommendedName>
        <fullName evidence="5">isocitrate dehydrogenase (NADP(+))</fullName>
        <ecNumber evidence="5">1.1.1.42</ecNumber>
    </recommendedName>
</protein>
<evidence type="ECO:0000256" key="14">
    <source>
        <dbReference type="PIRSR" id="PIRSR604439-5"/>
    </source>
</evidence>
<feature type="binding site" evidence="12">
    <location>
        <position position="94"/>
    </location>
    <ligand>
        <name>D-threo-isocitrate</name>
        <dbReference type="ChEBI" id="CHEBI:15562"/>
    </ligand>
</feature>
<dbReference type="KEGG" id="pseo:OM33_10250"/>
<keyword evidence="11" id="KW-0464">Manganese</keyword>
<feature type="modified residue" description="Phosphoserine" evidence="14">
    <location>
        <position position="94"/>
    </location>
</feature>
<dbReference type="InterPro" id="IPR024084">
    <property type="entry name" value="IsoPropMal-DH-like_dom"/>
</dbReference>
<evidence type="ECO:0000256" key="7">
    <source>
        <dbReference type="ARBA" id="ARBA00022723"/>
    </source>
</evidence>